<dbReference type="CDD" id="cd16017">
    <property type="entry name" value="LptA"/>
    <property type="match status" value="1"/>
</dbReference>
<sequence>MARLIRNPLNLILLVSVYLLGSANHSFFSALLNIYPWSENQLFVLSVGVMVLALQCFIVALLALVLPLRFVLALLLLIAAPVSFFADQYGVIVNDEMLRNVIETNPAESADLMNVGLIVRLLVFGLLPAALVLLVPLEPKRWWVQRLQMAGVGLGALLVMAICIGSASSQYASFFREHKPVRYLLNPGYPLYSAILFSSERWFVAEAKPFEELPTDARVIAGFGHHELVIMVVGETLRSDHLGLNGYERDTTPLMAQQERLLNFSNVSSCGTSTAISVPCMFSYLGHDNIDVKEARNSENVLDLLAESGVKVLWRDNNSDSKGVADRVTFEDFRRPETNPVCDEECRDVGMLAGLQEYIDTTPGDKLIVLHQMGNHGPAYYKRYPASFERFTPVCRTNELAECSQQEVINAYDNAVAYTDYFLNEVITLLKNNSAEYETNMLFVSDHGESLGENGVYLHGLPYSFAPEAQTHVPIMAWVGPHDDIDFEASKANQAQPYSHDVVFDTLLGMFEEQIELPSKAKNPLLHFRMD</sequence>
<evidence type="ECO:0000256" key="1">
    <source>
        <dbReference type="ARBA" id="ARBA00004429"/>
    </source>
</evidence>
<dbReference type="Pfam" id="PF08019">
    <property type="entry name" value="EptA_B_N"/>
    <property type="match status" value="1"/>
</dbReference>
<name>A0A927C0V9_9GAMM</name>
<feature type="domain" description="Phosphoethanolamine transferase N-terminal" evidence="10">
    <location>
        <begin position="52"/>
        <end position="197"/>
    </location>
</feature>
<reference evidence="11" key="1">
    <citation type="submission" date="2020-09" db="EMBL/GenBank/DDBJ databases">
        <authorList>
            <person name="Yoon J.-W."/>
        </authorList>
    </citation>
    <scope>NUCLEOTIDE SEQUENCE</scope>
    <source>
        <strain evidence="11">KMU-158</strain>
    </source>
</reference>
<gene>
    <name evidence="11" type="ORF">IB286_00675</name>
</gene>
<dbReference type="GO" id="GO:0009244">
    <property type="term" value="P:lipopolysaccharide core region biosynthetic process"/>
    <property type="evidence" value="ECO:0007669"/>
    <property type="project" value="TreeGrafter"/>
</dbReference>
<keyword evidence="4 11" id="KW-0808">Transferase</keyword>
<feature type="transmembrane region" description="Helical" evidence="8">
    <location>
        <begin position="147"/>
        <end position="167"/>
    </location>
</feature>
<evidence type="ECO:0000256" key="5">
    <source>
        <dbReference type="ARBA" id="ARBA00022692"/>
    </source>
</evidence>
<feature type="transmembrane region" description="Helical" evidence="8">
    <location>
        <begin position="71"/>
        <end position="92"/>
    </location>
</feature>
<dbReference type="PANTHER" id="PTHR30443">
    <property type="entry name" value="INNER MEMBRANE PROTEIN"/>
    <property type="match status" value="1"/>
</dbReference>
<evidence type="ECO:0000256" key="3">
    <source>
        <dbReference type="ARBA" id="ARBA00022519"/>
    </source>
</evidence>
<organism evidence="11 12">
    <name type="scientific">Spongiibacter pelagi</name>
    <dbReference type="NCBI Taxonomy" id="2760804"/>
    <lineage>
        <taxon>Bacteria</taxon>
        <taxon>Pseudomonadati</taxon>
        <taxon>Pseudomonadota</taxon>
        <taxon>Gammaproteobacteria</taxon>
        <taxon>Cellvibrionales</taxon>
        <taxon>Spongiibacteraceae</taxon>
        <taxon>Spongiibacter</taxon>
    </lineage>
</organism>
<evidence type="ECO:0000256" key="8">
    <source>
        <dbReference type="SAM" id="Phobius"/>
    </source>
</evidence>
<dbReference type="Gene3D" id="3.40.720.10">
    <property type="entry name" value="Alkaline Phosphatase, subunit A"/>
    <property type="match status" value="1"/>
</dbReference>
<evidence type="ECO:0000256" key="4">
    <source>
        <dbReference type="ARBA" id="ARBA00022679"/>
    </source>
</evidence>
<dbReference type="GO" id="GO:0016776">
    <property type="term" value="F:phosphotransferase activity, phosphate group as acceptor"/>
    <property type="evidence" value="ECO:0007669"/>
    <property type="project" value="TreeGrafter"/>
</dbReference>
<protein>
    <submittedName>
        <fullName evidence="11">Phosphoethanolamine--lipid A transferase</fullName>
    </submittedName>
</protein>
<keyword evidence="7 8" id="KW-0472">Membrane</keyword>
<dbReference type="InterPro" id="IPR017850">
    <property type="entry name" value="Alkaline_phosphatase_core_sf"/>
</dbReference>
<proteinExistence type="predicted"/>
<feature type="domain" description="Sulfatase N-terminal" evidence="9">
    <location>
        <begin position="229"/>
        <end position="511"/>
    </location>
</feature>
<evidence type="ECO:0000259" key="9">
    <source>
        <dbReference type="Pfam" id="PF00884"/>
    </source>
</evidence>
<dbReference type="GO" id="GO:0005886">
    <property type="term" value="C:plasma membrane"/>
    <property type="evidence" value="ECO:0007669"/>
    <property type="project" value="UniProtKB-SubCell"/>
</dbReference>
<keyword evidence="6 8" id="KW-1133">Transmembrane helix</keyword>
<keyword evidence="5 8" id="KW-0812">Transmembrane</keyword>
<evidence type="ECO:0000313" key="11">
    <source>
        <dbReference type="EMBL" id="MBD2857500.1"/>
    </source>
</evidence>
<dbReference type="EMBL" id="JACXLD010000001">
    <property type="protein sequence ID" value="MBD2857500.1"/>
    <property type="molecule type" value="Genomic_DNA"/>
</dbReference>
<evidence type="ECO:0000256" key="2">
    <source>
        <dbReference type="ARBA" id="ARBA00022475"/>
    </source>
</evidence>
<keyword evidence="2" id="KW-1003">Cell membrane</keyword>
<comment type="subcellular location">
    <subcellularLocation>
        <location evidence="1">Cell inner membrane</location>
        <topology evidence="1">Multi-pass membrane protein</topology>
    </subcellularLocation>
</comment>
<dbReference type="InterPro" id="IPR000917">
    <property type="entry name" value="Sulfatase_N"/>
</dbReference>
<feature type="transmembrane region" description="Helical" evidence="8">
    <location>
        <begin position="12"/>
        <end position="35"/>
    </location>
</feature>
<dbReference type="AlphaFoldDB" id="A0A927C0V9"/>
<evidence type="ECO:0000256" key="6">
    <source>
        <dbReference type="ARBA" id="ARBA00022989"/>
    </source>
</evidence>
<feature type="transmembrane region" description="Helical" evidence="8">
    <location>
        <begin position="41"/>
        <end position="64"/>
    </location>
</feature>
<accession>A0A927C0V9</accession>
<evidence type="ECO:0000256" key="7">
    <source>
        <dbReference type="ARBA" id="ARBA00023136"/>
    </source>
</evidence>
<comment type="caution">
    <text evidence="11">The sequence shown here is derived from an EMBL/GenBank/DDBJ whole genome shotgun (WGS) entry which is preliminary data.</text>
</comment>
<feature type="transmembrane region" description="Helical" evidence="8">
    <location>
        <begin position="112"/>
        <end position="135"/>
    </location>
</feature>
<keyword evidence="3" id="KW-0997">Cell inner membrane</keyword>
<dbReference type="RefSeq" id="WP_190761739.1">
    <property type="nucleotide sequence ID" value="NZ_JACXLD010000001.1"/>
</dbReference>
<dbReference type="PANTHER" id="PTHR30443:SF0">
    <property type="entry name" value="PHOSPHOETHANOLAMINE TRANSFERASE EPTA"/>
    <property type="match status" value="1"/>
</dbReference>
<dbReference type="InterPro" id="IPR012549">
    <property type="entry name" value="EptA-like_N"/>
</dbReference>
<dbReference type="Pfam" id="PF00884">
    <property type="entry name" value="Sulfatase"/>
    <property type="match status" value="1"/>
</dbReference>
<dbReference type="SUPFAM" id="SSF53649">
    <property type="entry name" value="Alkaline phosphatase-like"/>
    <property type="match status" value="1"/>
</dbReference>
<dbReference type="NCBIfam" id="NF028537">
    <property type="entry name" value="P_eth_NH2_trans"/>
    <property type="match status" value="1"/>
</dbReference>
<dbReference type="InterPro" id="IPR040423">
    <property type="entry name" value="PEA_transferase"/>
</dbReference>
<dbReference type="InterPro" id="IPR058130">
    <property type="entry name" value="PEA_transf_C"/>
</dbReference>
<dbReference type="Proteomes" id="UP000610558">
    <property type="component" value="Unassembled WGS sequence"/>
</dbReference>
<keyword evidence="12" id="KW-1185">Reference proteome</keyword>
<evidence type="ECO:0000313" key="12">
    <source>
        <dbReference type="Proteomes" id="UP000610558"/>
    </source>
</evidence>
<evidence type="ECO:0000259" key="10">
    <source>
        <dbReference type="Pfam" id="PF08019"/>
    </source>
</evidence>